<proteinExistence type="predicted"/>
<evidence type="ECO:0000256" key="1">
    <source>
        <dbReference type="SAM" id="Coils"/>
    </source>
</evidence>
<organism evidence="2 3">
    <name type="scientific">Noviherbaspirillum album</name>
    <dbReference type="NCBI Taxonomy" id="3080276"/>
    <lineage>
        <taxon>Bacteria</taxon>
        <taxon>Pseudomonadati</taxon>
        <taxon>Pseudomonadota</taxon>
        <taxon>Betaproteobacteria</taxon>
        <taxon>Burkholderiales</taxon>
        <taxon>Oxalobacteraceae</taxon>
        <taxon>Noviherbaspirillum</taxon>
    </lineage>
</organism>
<keyword evidence="1" id="KW-0175">Coiled coil</keyword>
<evidence type="ECO:0000313" key="2">
    <source>
        <dbReference type="EMBL" id="MEC4723428.1"/>
    </source>
</evidence>
<evidence type="ECO:0000313" key="3">
    <source>
        <dbReference type="Proteomes" id="UP001352263"/>
    </source>
</evidence>
<reference evidence="2 3" key="1">
    <citation type="submission" date="2023-10" db="EMBL/GenBank/DDBJ databases">
        <title>Noviherbaspirillum sp. CPCC 100848 genome assembly.</title>
        <authorList>
            <person name="Li X.Y."/>
            <person name="Fang X.M."/>
        </authorList>
    </citation>
    <scope>NUCLEOTIDE SEQUENCE [LARGE SCALE GENOMIC DNA]</scope>
    <source>
        <strain evidence="2 3">CPCC 100848</strain>
    </source>
</reference>
<dbReference type="EMBL" id="JAWIIV010000053">
    <property type="protein sequence ID" value="MEC4723428.1"/>
    <property type="molecule type" value="Genomic_DNA"/>
</dbReference>
<dbReference type="Proteomes" id="UP001352263">
    <property type="component" value="Unassembled WGS sequence"/>
</dbReference>
<name>A0ABU6JIB2_9BURK</name>
<feature type="coiled-coil region" evidence="1">
    <location>
        <begin position="259"/>
        <end position="286"/>
    </location>
</feature>
<comment type="caution">
    <text evidence="2">The sequence shown here is derived from an EMBL/GenBank/DDBJ whole genome shotgun (WGS) entry which is preliminary data.</text>
</comment>
<sequence>MKLHEHDIAATIGVTARWELSEWVTVPHPEKLFNKAGEVELRTAEAKLLKPGEWLCFQVTKSPRQGWAAAHHRRLYRYLDLSDFGSIDSVRRILTIEGVTHADQSGAWIVRMQDDKVMKVDLRRHNGAVLLSPGNLRAQVYQYDESSLVQLPAGSSMLTLYDFKHEVEAIDYIDWSPDPDYAARVVRALCSAHDTRADELIVWLEKHAQTASQQLTADSKDLMAAHDALRSGNLAKQLAQDRALLRQIADAFRRDPKTSRLLEEEAAAAREEIKKAARLQAQVEIEREMQETRRTKLLAVQKEVTAYEKAKREEVESMVTCRAADAARELEANQEARRSELNREYAAVREQHERELANVRQQHNHIVGEVEALNKLVADLETNATDLRDKEIASLLRLEQLQQEQERVHSQTKDSYNAVPTKLNRAIMPIRAPTSERVVKPGALGKSIRDFPLLTSKGKEIMEQFVALMLAGDVPILVGTESSDFLRICEFLVSGGVSVRMQADPTLITFEDLWIRAGTGLPTALSEARNMAEQGASPTLLCTVDRIERSGAMYWYPTLARHARDGDFPREMLLCCTVEDIDCEESVNLRDHAVLLDITGAIAGNAALIAAAALAGKNAACLEVGERAEDLLLGMGVMADAGVNLTISAALRAARTIIEAGRLGAGAPNKELAGAFARLFARPQSASLQDTAAQHQQNRI</sequence>
<keyword evidence="3" id="KW-1185">Reference proteome</keyword>
<accession>A0ABU6JIB2</accession>
<gene>
    <name evidence="2" type="ORF">RY831_30255</name>
</gene>
<dbReference type="RefSeq" id="WP_326510040.1">
    <property type="nucleotide sequence ID" value="NZ_JAWIIV010000053.1"/>
</dbReference>
<protein>
    <submittedName>
        <fullName evidence="2">Uncharacterized protein</fullName>
    </submittedName>
</protein>
<feature type="coiled-coil region" evidence="1">
    <location>
        <begin position="324"/>
        <end position="390"/>
    </location>
</feature>